<dbReference type="VEuPathDB" id="FungiDB:VP01_1281g1"/>
<feature type="region of interest" description="Disordered" evidence="1">
    <location>
        <begin position="243"/>
        <end position="284"/>
    </location>
</feature>
<organism evidence="2 3">
    <name type="scientific">Puccinia sorghi</name>
    <dbReference type="NCBI Taxonomy" id="27349"/>
    <lineage>
        <taxon>Eukaryota</taxon>
        <taxon>Fungi</taxon>
        <taxon>Dikarya</taxon>
        <taxon>Basidiomycota</taxon>
        <taxon>Pucciniomycotina</taxon>
        <taxon>Pucciniomycetes</taxon>
        <taxon>Pucciniales</taxon>
        <taxon>Pucciniaceae</taxon>
        <taxon>Puccinia</taxon>
    </lineage>
</organism>
<accession>A0A0L6VNR9</accession>
<comment type="caution">
    <text evidence="2">The sequence shown here is derived from an EMBL/GenBank/DDBJ whole genome shotgun (WGS) entry which is preliminary data.</text>
</comment>
<keyword evidence="3" id="KW-1185">Reference proteome</keyword>
<feature type="compositionally biased region" description="Polar residues" evidence="1">
    <location>
        <begin position="257"/>
        <end position="271"/>
    </location>
</feature>
<evidence type="ECO:0000313" key="2">
    <source>
        <dbReference type="EMBL" id="KNZ62348.1"/>
    </source>
</evidence>
<evidence type="ECO:0000256" key="1">
    <source>
        <dbReference type="SAM" id="MobiDB-lite"/>
    </source>
</evidence>
<gene>
    <name evidence="2" type="ORF">VP01_1281g1</name>
</gene>
<proteinExistence type="predicted"/>
<feature type="region of interest" description="Disordered" evidence="1">
    <location>
        <begin position="183"/>
        <end position="209"/>
    </location>
</feature>
<dbReference type="Proteomes" id="UP000037035">
    <property type="component" value="Unassembled WGS sequence"/>
</dbReference>
<dbReference type="AlphaFoldDB" id="A0A0L6VNR9"/>
<feature type="compositionally biased region" description="Basic residues" evidence="1">
    <location>
        <begin position="272"/>
        <end position="284"/>
    </location>
</feature>
<reference evidence="2 3" key="1">
    <citation type="submission" date="2015-08" db="EMBL/GenBank/DDBJ databases">
        <title>Next Generation Sequencing and Analysis of the Genome of Puccinia sorghi L Schw, the Causal Agent of Maize Common Rust.</title>
        <authorList>
            <person name="Rochi L."/>
            <person name="Burguener G."/>
            <person name="Darino M."/>
            <person name="Turjanski A."/>
            <person name="Kreff E."/>
            <person name="Dieguez M.J."/>
            <person name="Sacco F."/>
        </authorList>
    </citation>
    <scope>NUCLEOTIDE SEQUENCE [LARGE SCALE GENOMIC DNA]</scope>
    <source>
        <strain evidence="2 3">RO10H11247</strain>
    </source>
</reference>
<evidence type="ECO:0000313" key="3">
    <source>
        <dbReference type="Proteomes" id="UP000037035"/>
    </source>
</evidence>
<sequence>MNNYFLCNHGTVDFIFGRSANTWFEQVSIPILKGSKEPLAGKKLLYVRHNQIALAGKKFILGKVLDSSSLLTTVALYLPPFLLSLRRDGQITFSIYAALKSSRHCITIHLNALFFQRVKKRTPLTFLSSLESYFGAKRMRTRMMSFTYETTRMCSEMMSSTYSGEENGQKINDVALQGIKTKLTREKRKENKKENDGFKPIEVRRMTKRGVSKKGNNILGELNLSTMWLNLNLTRRDKHIQLERKSKHAGQVKIKQSKSNTNSSDGEQSPQGKRKKNKIKRTKNKLYPECHENRAVNEAESNREKVCRVFDDRFPDQIQAVEFPEVAFKGLKGNFAANLKRPRGIGQFETLSML</sequence>
<name>A0A0L6VNR9_9BASI</name>
<dbReference type="EMBL" id="LAVV01003132">
    <property type="protein sequence ID" value="KNZ62348.1"/>
    <property type="molecule type" value="Genomic_DNA"/>
</dbReference>
<protein>
    <submittedName>
        <fullName evidence="2">Pectinesterase</fullName>
    </submittedName>
</protein>
<feature type="compositionally biased region" description="Basic and acidic residues" evidence="1">
    <location>
        <begin position="183"/>
        <end position="205"/>
    </location>
</feature>